<sequence length="584" mass="65539">MAKWVDSGRFQADLISKQTTEDYWLGTSATKLYNMPELEKTKLATMVRLGIPNHLRGRVYAKILKVDKMDEFEKNFEMATKRTYGAIIPKSPLPPTFGGRAHQSNLALSAEGVLMAEHILCILGHDFPSLEYCPFVTTLTMLLCHHMDCENDALGAMVSVVKQAFTTSLAGVTSPRIPSPSLKSLPDGGEVVKPKARDWKLFPTYRKDVRYMSRGFSNLLYATYPKVHQHMTGLQSSSSEPMWSRWLTDFYVGTLPQTVVWRIVDSFLVEGYKTLYRVGIALIGLRKEAVLKSSSLSGLDSLFSAEALSDTASEAFLSAVWSVRVPAAADVRSGAHLHSALLGLSVNDDLHETHFRFQRAVPKLTRTIDTQHTDPSTFKGSAILKEEHWIVFWSWIPPKMRMADLELVFTTRDHGHSISTLFNRTMARKPLMLIVETQTSVFGAFLSEPWPEDDSGRGMYYGTGETFLFTLAPFAKLYPWVGRVDDDNQDQDNLDQFEPEEQEVAHAALAAKKDYLRYQASMFIMARRNEITVGGGGGEEGLWLNEDLSYGRTGPCLTFENSPLTGNQQKQFDCLNVECFAFVS</sequence>
<name>A0A507FKH2_9FUNG</name>
<dbReference type="InterPro" id="IPR000195">
    <property type="entry name" value="Rab-GAP-TBC_dom"/>
</dbReference>
<dbReference type="STRING" id="246404.A0A507FKH2"/>
<evidence type="ECO:0000256" key="2">
    <source>
        <dbReference type="ARBA" id="ARBA00004173"/>
    </source>
</evidence>
<dbReference type="InterPro" id="IPR006571">
    <property type="entry name" value="TLDc_dom"/>
</dbReference>
<evidence type="ECO:0000259" key="12">
    <source>
        <dbReference type="PROSITE" id="PS51886"/>
    </source>
</evidence>
<dbReference type="SUPFAM" id="SSF47923">
    <property type="entry name" value="Ypt/Rab-GAP domain of gyp1p"/>
    <property type="match status" value="1"/>
</dbReference>
<dbReference type="EMBL" id="QEAP01000035">
    <property type="protein sequence ID" value="TPX76824.1"/>
    <property type="molecule type" value="Genomic_DNA"/>
</dbReference>
<comment type="caution">
    <text evidence="13">The sequence shown here is derived from an EMBL/GenBank/DDBJ whole genome shotgun (WGS) entry which is preliminary data.</text>
</comment>
<dbReference type="PANTHER" id="PTHR23354:SF62">
    <property type="entry name" value="MUSTARD, ISOFORM V"/>
    <property type="match status" value="1"/>
</dbReference>
<evidence type="ECO:0000256" key="3">
    <source>
        <dbReference type="ARBA" id="ARBA00004184"/>
    </source>
</evidence>
<evidence type="ECO:0000256" key="8">
    <source>
        <dbReference type="ARBA" id="ARBA00023329"/>
    </source>
</evidence>
<dbReference type="SMART" id="SM00164">
    <property type="entry name" value="TBC"/>
    <property type="match status" value="1"/>
</dbReference>
<accession>A0A507FKH2</accession>
<proteinExistence type="inferred from homology"/>
<dbReference type="Gene3D" id="1.10.472.80">
    <property type="entry name" value="Ypt/Rab-GAP domain of gyp1p, domain 3"/>
    <property type="match status" value="1"/>
</dbReference>
<dbReference type="GO" id="GO:0012505">
    <property type="term" value="C:endomembrane system"/>
    <property type="evidence" value="ECO:0007669"/>
    <property type="project" value="UniProtKB-SubCell"/>
</dbReference>
<organism evidence="13 14">
    <name type="scientific">Chytriomyces confervae</name>
    <dbReference type="NCBI Taxonomy" id="246404"/>
    <lineage>
        <taxon>Eukaryota</taxon>
        <taxon>Fungi</taxon>
        <taxon>Fungi incertae sedis</taxon>
        <taxon>Chytridiomycota</taxon>
        <taxon>Chytridiomycota incertae sedis</taxon>
        <taxon>Chytridiomycetes</taxon>
        <taxon>Chytridiales</taxon>
        <taxon>Chytriomycetaceae</taxon>
        <taxon>Chytriomyces</taxon>
    </lineage>
</organism>
<keyword evidence="8" id="KW-0968">Cytoplasmic vesicle</keyword>
<keyword evidence="5" id="KW-0770">Synapse</keyword>
<keyword evidence="7" id="KW-0472">Membrane</keyword>
<evidence type="ECO:0000256" key="7">
    <source>
        <dbReference type="ARBA" id="ARBA00023136"/>
    </source>
</evidence>
<comment type="similarity">
    <text evidence="4">Belongs to the OXR1 family.</text>
</comment>
<evidence type="ECO:0000256" key="10">
    <source>
        <dbReference type="ARBA" id="ARBA00040604"/>
    </source>
</evidence>
<gene>
    <name evidence="13" type="ORF">CcCBS67573_g01905</name>
</gene>
<reference evidence="13 14" key="1">
    <citation type="journal article" date="2019" name="Sci. Rep.">
        <title>Comparative genomics of chytrid fungi reveal insights into the obligate biotrophic and pathogenic lifestyle of Synchytrium endobioticum.</title>
        <authorList>
            <person name="van de Vossenberg B.T.L.H."/>
            <person name="Warris S."/>
            <person name="Nguyen H.D.T."/>
            <person name="van Gent-Pelzer M.P.E."/>
            <person name="Joly D.L."/>
            <person name="van de Geest H.C."/>
            <person name="Bonants P.J.M."/>
            <person name="Smith D.S."/>
            <person name="Levesque C.A."/>
            <person name="van der Lee T.A.J."/>
        </authorList>
    </citation>
    <scope>NUCLEOTIDE SEQUENCE [LARGE SCALE GENOMIC DNA]</scope>
    <source>
        <strain evidence="13 14">CBS 675.73</strain>
    </source>
</reference>
<feature type="domain" description="Rab-GAP TBC" evidence="11">
    <location>
        <begin position="50"/>
        <end position="271"/>
    </location>
</feature>
<comment type="subcellular location">
    <subcellularLocation>
        <location evidence="1">Cytoplasmic vesicle membrane</location>
    </subcellularLocation>
    <subcellularLocation>
        <location evidence="3">Endomembrane system</location>
        <topology evidence="3">Peripheral membrane protein</topology>
    </subcellularLocation>
    <subcellularLocation>
        <location evidence="2">Mitochondrion</location>
    </subcellularLocation>
    <subcellularLocation>
        <location evidence="9">Synapse</location>
    </subcellularLocation>
</comment>
<evidence type="ECO:0000256" key="1">
    <source>
        <dbReference type="ARBA" id="ARBA00004156"/>
    </source>
</evidence>
<dbReference type="AlphaFoldDB" id="A0A507FKH2"/>
<feature type="domain" description="TLDc" evidence="12">
    <location>
        <begin position="382"/>
        <end position="583"/>
    </location>
</feature>
<dbReference type="PROSITE" id="PS50086">
    <property type="entry name" value="TBC_RABGAP"/>
    <property type="match status" value="1"/>
</dbReference>
<dbReference type="GO" id="GO:0006979">
    <property type="term" value="P:response to oxidative stress"/>
    <property type="evidence" value="ECO:0007669"/>
    <property type="project" value="TreeGrafter"/>
</dbReference>
<protein>
    <recommendedName>
        <fullName evidence="10">Oxidation resistance protein 1</fullName>
    </recommendedName>
</protein>
<dbReference type="Proteomes" id="UP000320333">
    <property type="component" value="Unassembled WGS sequence"/>
</dbReference>
<dbReference type="Pfam" id="PF07534">
    <property type="entry name" value="TLD"/>
    <property type="match status" value="2"/>
</dbReference>
<dbReference type="Pfam" id="PF00566">
    <property type="entry name" value="RabGAP-TBC"/>
    <property type="match status" value="1"/>
</dbReference>
<dbReference type="OrthoDB" id="26679at2759"/>
<evidence type="ECO:0000256" key="6">
    <source>
        <dbReference type="ARBA" id="ARBA00023128"/>
    </source>
</evidence>
<keyword evidence="14" id="KW-1185">Reference proteome</keyword>
<evidence type="ECO:0000256" key="9">
    <source>
        <dbReference type="ARBA" id="ARBA00034103"/>
    </source>
</evidence>
<dbReference type="GO" id="GO:0005634">
    <property type="term" value="C:nucleus"/>
    <property type="evidence" value="ECO:0007669"/>
    <property type="project" value="TreeGrafter"/>
</dbReference>
<dbReference type="GO" id="GO:0005739">
    <property type="term" value="C:mitochondrion"/>
    <property type="evidence" value="ECO:0007669"/>
    <property type="project" value="UniProtKB-SubCell"/>
</dbReference>
<dbReference type="SMART" id="SM00584">
    <property type="entry name" value="TLDc"/>
    <property type="match status" value="1"/>
</dbReference>
<evidence type="ECO:0000313" key="13">
    <source>
        <dbReference type="EMBL" id="TPX76824.1"/>
    </source>
</evidence>
<keyword evidence="6" id="KW-0496">Mitochondrion</keyword>
<evidence type="ECO:0000259" key="11">
    <source>
        <dbReference type="PROSITE" id="PS50086"/>
    </source>
</evidence>
<dbReference type="PANTHER" id="PTHR23354">
    <property type="entry name" value="NUCLEOLAR PROTEIN 7/ESTROGEN RECEPTOR COACTIVATOR-RELATED"/>
    <property type="match status" value="1"/>
</dbReference>
<evidence type="ECO:0000313" key="14">
    <source>
        <dbReference type="Proteomes" id="UP000320333"/>
    </source>
</evidence>
<dbReference type="InterPro" id="IPR035969">
    <property type="entry name" value="Rab-GAP_TBC_sf"/>
</dbReference>
<dbReference type="GO" id="GO:0030659">
    <property type="term" value="C:cytoplasmic vesicle membrane"/>
    <property type="evidence" value="ECO:0007669"/>
    <property type="project" value="UniProtKB-SubCell"/>
</dbReference>
<dbReference type="PROSITE" id="PS51886">
    <property type="entry name" value="TLDC"/>
    <property type="match status" value="1"/>
</dbReference>
<evidence type="ECO:0000256" key="4">
    <source>
        <dbReference type="ARBA" id="ARBA00009540"/>
    </source>
</evidence>
<evidence type="ECO:0000256" key="5">
    <source>
        <dbReference type="ARBA" id="ARBA00023018"/>
    </source>
</evidence>